<keyword evidence="2" id="KW-1133">Transmembrane helix</keyword>
<gene>
    <name evidence="3" type="ORF">SGFS_076510</name>
</gene>
<keyword evidence="2" id="KW-0812">Transmembrane</keyword>
<feature type="transmembrane region" description="Helical" evidence="2">
    <location>
        <begin position="246"/>
        <end position="266"/>
    </location>
</feature>
<evidence type="ECO:0000256" key="1">
    <source>
        <dbReference type="SAM" id="MobiDB-lite"/>
    </source>
</evidence>
<keyword evidence="2" id="KW-0472">Membrane</keyword>
<sequence>MWYLFKSREFRARPGGRKRNTKEHKGTQGGWNMSSRRRAAVTGSLLTASVSTVMILAFGASADDKGELSDHGGKAMVDAPAGVKLSTLLSKEIEVDNKSQETEISGVVKNDGTKDSGKIRLLVVGFDGLTVKNVEGCSEIAAGDLPDGANSGFVCSIDNLAAGKSKSYAIDATFDLKKEGKICLPVQNPDGSKTYWQQGPVPFGANNPKPNEPATPLLLGTDNSPVTPGADDKPDKLPDTGPADRILPLGMTGAALISAGAAGLWWSRRRARQES</sequence>
<evidence type="ECO:0000313" key="3">
    <source>
        <dbReference type="EMBL" id="BBC36357.1"/>
    </source>
</evidence>
<name>A0ABM7FGY6_9ACTN</name>
<evidence type="ECO:0000256" key="2">
    <source>
        <dbReference type="SAM" id="Phobius"/>
    </source>
</evidence>
<evidence type="ECO:0000313" key="4">
    <source>
        <dbReference type="Proteomes" id="UP001321542"/>
    </source>
</evidence>
<keyword evidence="4" id="KW-1185">Reference proteome</keyword>
<reference evidence="3 4" key="2">
    <citation type="journal article" date="2023" name="ChemBioChem">
        <title>Acyltransferase Domain Exchange between Two Independent Type I Polyketide Synthases in the Same Producer Strain of Macrolide Antibiotics.</title>
        <authorList>
            <person name="Kudo F."/>
            <person name="Kishikawa K."/>
            <person name="Tsuboi K."/>
            <person name="Kido T."/>
            <person name="Usui T."/>
            <person name="Hashimoto J."/>
            <person name="Shin-Ya K."/>
            <person name="Miyanaga A."/>
            <person name="Eguchi T."/>
        </authorList>
    </citation>
    <scope>NUCLEOTIDE SEQUENCE [LARGE SCALE GENOMIC DNA]</scope>
    <source>
        <strain evidence="3 4">A-8890</strain>
    </source>
</reference>
<dbReference type="EMBL" id="AP018448">
    <property type="protein sequence ID" value="BBC36357.1"/>
    <property type="molecule type" value="Genomic_DNA"/>
</dbReference>
<feature type="region of interest" description="Disordered" evidence="1">
    <location>
        <begin position="13"/>
        <end position="33"/>
    </location>
</feature>
<accession>A0ABM7FGY6</accession>
<protein>
    <recommendedName>
        <fullName evidence="5">LPXTG cell wall anchor domain-containing protein</fullName>
    </recommendedName>
</protein>
<feature type="region of interest" description="Disordered" evidence="1">
    <location>
        <begin position="198"/>
        <end position="245"/>
    </location>
</feature>
<evidence type="ECO:0008006" key="5">
    <source>
        <dbReference type="Google" id="ProtNLM"/>
    </source>
</evidence>
<proteinExistence type="predicted"/>
<organism evidence="3 4">
    <name type="scientific">Streptomyces graminofaciens</name>
    <dbReference type="NCBI Taxonomy" id="68212"/>
    <lineage>
        <taxon>Bacteria</taxon>
        <taxon>Bacillati</taxon>
        <taxon>Actinomycetota</taxon>
        <taxon>Actinomycetes</taxon>
        <taxon>Kitasatosporales</taxon>
        <taxon>Streptomycetaceae</taxon>
        <taxon>Streptomyces</taxon>
    </lineage>
</organism>
<dbReference type="Proteomes" id="UP001321542">
    <property type="component" value="Chromosome"/>
</dbReference>
<reference evidence="3 4" key="1">
    <citation type="journal article" date="2010" name="ChemBioChem">
        <title>Cloning and characterization of the biosynthetic gene cluster of 16-membered macrolide antibiotic FD-891: involvement of a dual functional cytochrome P450 monooxygenase catalyzing epoxidation and hydroxylation.</title>
        <authorList>
            <person name="Kudo F."/>
            <person name="Motegi A."/>
            <person name="Mizoue K."/>
            <person name="Eguchi T."/>
        </authorList>
    </citation>
    <scope>NUCLEOTIDE SEQUENCE [LARGE SCALE GENOMIC DNA]</scope>
    <source>
        <strain evidence="3 4">A-8890</strain>
    </source>
</reference>